<reference evidence="3 4" key="2">
    <citation type="journal article" date="2017" name="Int. J. Syst. Evol. Microbiol.">
        <title>Pseudomonas furukawaii sp. nov., a polychlorinated biphenyl-degrading bacterium isolated from biphenyl-contaminated soil in Japan.</title>
        <authorList>
            <person name="Kimura N."/>
            <person name="Watanabe T."/>
            <person name="Suenaga H."/>
            <person name="Fujihara H."/>
            <person name="Futagami T."/>
            <person name="Goto M."/>
            <person name="Hanada S."/>
            <person name="Hirose J."/>
        </authorList>
    </citation>
    <scope>NUCLEOTIDE SEQUENCE [LARGE SCALE GENOMIC DNA]</scope>
    <source>
        <strain evidence="4">DSM 10086 / NBRC 110670 / KF707</strain>
    </source>
</reference>
<dbReference type="Proteomes" id="UP000218554">
    <property type="component" value="Chromosome"/>
</dbReference>
<dbReference type="InterPro" id="IPR032466">
    <property type="entry name" value="Metal_Hydrolase"/>
</dbReference>
<dbReference type="AlphaFoldDB" id="A0AAD1C1X6"/>
<comment type="similarity">
    <text evidence="1">Belongs to the metallo-dependent hydrolases superfamily.</text>
</comment>
<name>A0AAD1C1X6_METFU</name>
<protein>
    <submittedName>
        <fullName evidence="3">Y4mH protein</fullName>
    </submittedName>
</protein>
<accession>A0AAD1C1X6</accession>
<organism evidence="3 4">
    <name type="scientific">Metapseudomonas furukawaii</name>
    <name type="common">Pseudomonas furukawaii</name>
    <dbReference type="NCBI Taxonomy" id="1149133"/>
    <lineage>
        <taxon>Bacteria</taxon>
        <taxon>Pseudomonadati</taxon>
        <taxon>Pseudomonadota</taxon>
        <taxon>Gammaproteobacteria</taxon>
        <taxon>Pseudomonadales</taxon>
        <taxon>Pseudomonadaceae</taxon>
        <taxon>Metapseudomonas</taxon>
    </lineage>
</organism>
<dbReference type="PANTHER" id="PTHR43569:SF1">
    <property type="entry name" value="BLL3371 PROTEIN"/>
    <property type="match status" value="1"/>
</dbReference>
<evidence type="ECO:0000259" key="2">
    <source>
        <dbReference type="Pfam" id="PF04909"/>
    </source>
</evidence>
<sequence>MSEQRLYDGPIIDAHHHFWDPQLNFHPWLSGSETIPFRYGDYSAIKRRYFPEDYLADAGGHRVVATVYVETEWDPRDPIGETRFIHGVAERYGAPNAVVAQAWLDAPDAAEVLAAQAAFERVRSVRHKPGGPARPEEVGQVRSLMSDEAWRRGYAELGRHGLHFDLQTPWWNLPEAEALARDFPETRLILNHAGLPSDRSEAGLAGWHAAMARFAELPNVAVKISGLGLAGQPWCVEDNAWIVRETVAMFGPQRAMFASNFPVDGLCGSFDTLYSGFKRIVADLPHADQELLFCGTARRIYRTQPTAFRLPQGTTDLRTPA</sequence>
<dbReference type="InterPro" id="IPR006680">
    <property type="entry name" value="Amidohydro-rel"/>
</dbReference>
<gene>
    <name evidence="3" type="ORF">KF707C_35970</name>
</gene>
<dbReference type="PANTHER" id="PTHR43569">
    <property type="entry name" value="AMIDOHYDROLASE"/>
    <property type="match status" value="1"/>
</dbReference>
<feature type="domain" description="Amidohydrolase-related" evidence="2">
    <location>
        <begin position="12"/>
        <end position="302"/>
    </location>
</feature>
<dbReference type="EMBL" id="AP014862">
    <property type="protein sequence ID" value="BAU75285.1"/>
    <property type="molecule type" value="Genomic_DNA"/>
</dbReference>
<dbReference type="SUPFAM" id="SSF51556">
    <property type="entry name" value="Metallo-dependent hydrolases"/>
    <property type="match status" value="1"/>
</dbReference>
<evidence type="ECO:0000313" key="4">
    <source>
        <dbReference type="Proteomes" id="UP000218554"/>
    </source>
</evidence>
<proteinExistence type="inferred from homology"/>
<keyword evidence="4" id="KW-1185">Reference proteome</keyword>
<reference evidence="4" key="1">
    <citation type="submission" date="2015-05" db="EMBL/GenBank/DDBJ databases">
        <title>Draft genome sequencing of a biphenyl-degrading bacterium, Pseudomonas balearica KF707 (=NBRC110670).</title>
        <authorList>
            <person name="Kimura N."/>
            <person name="Hirose J."/>
            <person name="Watanabe T."/>
            <person name="Suenaga H."/>
            <person name="Fujihara H."/>
            <person name="Noguchi M."/>
            <person name="Hashimoto M."/>
            <person name="Shimodaira J."/>
            <person name="Tsuchikane K."/>
            <person name="Hosoyama A."/>
            <person name="Yamazoe A."/>
            <person name="Fujita N."/>
            <person name="Furukawa K."/>
        </authorList>
    </citation>
    <scope>NUCLEOTIDE SEQUENCE [LARGE SCALE GENOMIC DNA]</scope>
    <source>
        <strain evidence="4">DSM 10086 / NBRC 110670 / KF707</strain>
    </source>
</reference>
<evidence type="ECO:0000313" key="3">
    <source>
        <dbReference type="EMBL" id="BAU75285.1"/>
    </source>
</evidence>
<dbReference type="InterPro" id="IPR052350">
    <property type="entry name" value="Metallo-dep_Lactonases"/>
</dbReference>
<dbReference type="Gene3D" id="3.20.20.140">
    <property type="entry name" value="Metal-dependent hydrolases"/>
    <property type="match status" value="1"/>
</dbReference>
<evidence type="ECO:0000256" key="1">
    <source>
        <dbReference type="ARBA" id="ARBA00038310"/>
    </source>
</evidence>
<dbReference type="RefSeq" id="WP_003449147.1">
    <property type="nucleotide sequence ID" value="NZ_AJMR01000057.1"/>
</dbReference>
<dbReference type="GO" id="GO:0016787">
    <property type="term" value="F:hydrolase activity"/>
    <property type="evidence" value="ECO:0007669"/>
    <property type="project" value="InterPro"/>
</dbReference>
<dbReference type="Pfam" id="PF04909">
    <property type="entry name" value="Amidohydro_2"/>
    <property type="match status" value="1"/>
</dbReference>
<dbReference type="KEGG" id="pfuw:KF707C_35970"/>